<proteinExistence type="predicted"/>
<evidence type="ECO:0000313" key="2">
    <source>
        <dbReference type="EMBL" id="PBC28828.1"/>
    </source>
</evidence>
<sequence length="359" mass="42032">MLNYQNFDVIERCFSRRCTKEMRDAKSELAVSESEKEAMRNQYKKSLDRRETEKKQLEFQKKKRKSVIKVQDRSLKLLEVKKSRGRMKKGRKGSFVNSDYYIDIIDIIGEVWQNDPVLQLKISKCRIGVFINSGMSIVYEALRLSIDSSSFSSIISMKIERESCLFTKECRPLIFYDINEILEQARVEAKELKIRISRILELLTRQIATQEKQFLELTQTVRNLVSEKSRLQNALDEKQSETNALEGKFQRTKELLEEVKLERSKDTMRKAHQACQTDEFEITTSNLEEFDKDSMSYQIQNVRIKGKNDLDEPSTEGTLLRELFFRKPSLEESESLDIIPVLSETDLQTKHSTSTMLFP</sequence>
<dbReference type="OrthoDB" id="5972940at2759"/>
<evidence type="ECO:0000256" key="1">
    <source>
        <dbReference type="SAM" id="Coils"/>
    </source>
</evidence>
<organism evidence="2 3">
    <name type="scientific">Apis cerana cerana</name>
    <name type="common">Oriental honeybee</name>
    <dbReference type="NCBI Taxonomy" id="94128"/>
    <lineage>
        <taxon>Eukaryota</taxon>
        <taxon>Metazoa</taxon>
        <taxon>Ecdysozoa</taxon>
        <taxon>Arthropoda</taxon>
        <taxon>Hexapoda</taxon>
        <taxon>Insecta</taxon>
        <taxon>Pterygota</taxon>
        <taxon>Neoptera</taxon>
        <taxon>Endopterygota</taxon>
        <taxon>Hymenoptera</taxon>
        <taxon>Apocrita</taxon>
        <taxon>Aculeata</taxon>
        <taxon>Apoidea</taxon>
        <taxon>Anthophila</taxon>
        <taxon>Apidae</taxon>
        <taxon>Apis</taxon>
    </lineage>
</organism>
<reference evidence="2 3" key="1">
    <citation type="submission" date="2014-07" db="EMBL/GenBank/DDBJ databases">
        <title>Genomic and transcriptomic analysis on Apis cerana provide comprehensive insights into honey bee biology.</title>
        <authorList>
            <person name="Diao Q."/>
            <person name="Sun L."/>
            <person name="Zheng H."/>
            <person name="Zheng H."/>
            <person name="Xu S."/>
            <person name="Wang S."/>
            <person name="Zeng Z."/>
            <person name="Hu F."/>
            <person name="Su S."/>
            <person name="Wu J."/>
        </authorList>
    </citation>
    <scope>NUCLEOTIDE SEQUENCE [LARGE SCALE GENOMIC DNA]</scope>
    <source>
        <tissue evidence="2">Pupae without intestine</tissue>
    </source>
</reference>
<dbReference type="AlphaFoldDB" id="A0A2A3EAT7"/>
<feature type="coiled-coil region" evidence="1">
    <location>
        <begin position="182"/>
        <end position="248"/>
    </location>
</feature>
<dbReference type="EMBL" id="KZ288302">
    <property type="protein sequence ID" value="PBC28828.1"/>
    <property type="molecule type" value="Genomic_DNA"/>
</dbReference>
<feature type="coiled-coil region" evidence="1">
    <location>
        <begin position="22"/>
        <end position="60"/>
    </location>
</feature>
<evidence type="ECO:0000313" key="3">
    <source>
        <dbReference type="Proteomes" id="UP000242457"/>
    </source>
</evidence>
<dbReference type="STRING" id="94128.A0A2A3EAT7"/>
<name>A0A2A3EAT7_APICC</name>
<dbReference type="Proteomes" id="UP000242457">
    <property type="component" value="Unassembled WGS sequence"/>
</dbReference>
<protein>
    <submittedName>
        <fullName evidence="2">Uncharacterized protein</fullName>
    </submittedName>
</protein>
<keyword evidence="1" id="KW-0175">Coiled coil</keyword>
<gene>
    <name evidence="2" type="ORF">APICC_03574</name>
</gene>
<keyword evidence="3" id="KW-1185">Reference proteome</keyword>
<accession>A0A2A3EAT7</accession>